<dbReference type="Proteomes" id="UP001162889">
    <property type="component" value="Unassembled WGS sequence"/>
</dbReference>
<keyword evidence="4" id="KW-1185">Reference proteome</keyword>
<reference evidence="2" key="2">
    <citation type="submission" date="2022-03" db="EMBL/GenBank/DDBJ databases">
        <title>Genome Encyclopedia of Bacteria and Archaea VI: Functional Genomics of Type Strains.</title>
        <authorList>
            <person name="Whitman W."/>
        </authorList>
    </citation>
    <scope>NUCLEOTIDE SEQUENCE</scope>
    <source>
        <strain evidence="2">HSC-15S17</strain>
    </source>
</reference>
<dbReference type="AlphaFoldDB" id="A0AA41H882"/>
<name>A0AA41H882_9BURK</name>
<reference evidence="1" key="1">
    <citation type="submission" date="2021-07" db="EMBL/GenBank/DDBJ databases">
        <title>Characterization of violacein-producing bacteria and related species.</title>
        <authorList>
            <person name="Wilson H.S."/>
            <person name="De Leon M.E."/>
        </authorList>
    </citation>
    <scope>NUCLEOTIDE SEQUENCE</scope>
    <source>
        <strain evidence="1">HSC-15S17</strain>
    </source>
</reference>
<organism evidence="1 3">
    <name type="scientific">Duganella violaceipulchra</name>
    <dbReference type="NCBI Taxonomy" id="2849652"/>
    <lineage>
        <taxon>Bacteria</taxon>
        <taxon>Pseudomonadati</taxon>
        <taxon>Pseudomonadota</taxon>
        <taxon>Betaproteobacteria</taxon>
        <taxon>Burkholderiales</taxon>
        <taxon>Oxalobacteraceae</taxon>
        <taxon>Telluria group</taxon>
        <taxon>Duganella</taxon>
    </lineage>
</organism>
<dbReference type="EMBL" id="JAHTGR010000004">
    <property type="protein sequence ID" value="MBV6321305.1"/>
    <property type="molecule type" value="Genomic_DNA"/>
</dbReference>
<evidence type="ECO:0000313" key="4">
    <source>
        <dbReference type="Proteomes" id="UP001162889"/>
    </source>
</evidence>
<protein>
    <submittedName>
        <fullName evidence="1">Uncharacterized protein</fullName>
    </submittedName>
</protein>
<accession>A0AA41H882</accession>
<dbReference type="RefSeq" id="WP_217942046.1">
    <property type="nucleotide sequence ID" value="NZ_JAHTGR010000004.1"/>
</dbReference>
<dbReference type="Proteomes" id="UP001155901">
    <property type="component" value="Unassembled WGS sequence"/>
</dbReference>
<evidence type="ECO:0000313" key="3">
    <source>
        <dbReference type="Proteomes" id="UP001155901"/>
    </source>
</evidence>
<gene>
    <name evidence="1" type="ORF">KVP70_10185</name>
    <name evidence="2" type="ORF">L1274_003176</name>
</gene>
<proteinExistence type="predicted"/>
<sequence length="96" mass="10162">MSTLPTVTTAAQEQAAMHRTELLLARCRSCLPADAAPAGALEQWHAARQAHFLAWLDAGGFAQSDAAIENSGIAPLFSAPLQDSLRGIEILSTPHQ</sequence>
<evidence type="ECO:0000313" key="1">
    <source>
        <dbReference type="EMBL" id="MBV6321305.1"/>
    </source>
</evidence>
<dbReference type="EMBL" id="JALJZU010000006">
    <property type="protein sequence ID" value="MCP2009447.1"/>
    <property type="molecule type" value="Genomic_DNA"/>
</dbReference>
<comment type="caution">
    <text evidence="1">The sequence shown here is derived from an EMBL/GenBank/DDBJ whole genome shotgun (WGS) entry which is preliminary data.</text>
</comment>
<evidence type="ECO:0000313" key="2">
    <source>
        <dbReference type="EMBL" id="MCP2009447.1"/>
    </source>
</evidence>